<comment type="caution">
    <text evidence="1">The sequence shown here is derived from an EMBL/GenBank/DDBJ whole genome shotgun (WGS) entry which is preliminary data.</text>
</comment>
<dbReference type="EMBL" id="CAXHTB010000007">
    <property type="protein sequence ID" value="CAL0309784.1"/>
    <property type="molecule type" value="Genomic_DNA"/>
</dbReference>
<proteinExistence type="predicted"/>
<keyword evidence="2" id="KW-1185">Reference proteome</keyword>
<evidence type="ECO:0000313" key="2">
    <source>
        <dbReference type="Proteomes" id="UP001497480"/>
    </source>
</evidence>
<evidence type="ECO:0008006" key="3">
    <source>
        <dbReference type="Google" id="ProtNLM"/>
    </source>
</evidence>
<dbReference type="AlphaFoldDB" id="A0AAV1WKB8"/>
<accession>A0AAV1WKB8</accession>
<dbReference type="Proteomes" id="UP001497480">
    <property type="component" value="Unassembled WGS sequence"/>
</dbReference>
<reference evidence="1 2" key="1">
    <citation type="submission" date="2024-03" db="EMBL/GenBank/DDBJ databases">
        <authorList>
            <person name="Martinez-Hernandez J."/>
        </authorList>
    </citation>
    <scope>NUCLEOTIDE SEQUENCE [LARGE SCALE GENOMIC DNA]</scope>
</reference>
<evidence type="ECO:0000313" key="1">
    <source>
        <dbReference type="EMBL" id="CAL0309784.1"/>
    </source>
</evidence>
<protein>
    <recommendedName>
        <fullName evidence="3">DUF4283 domain-containing protein</fullName>
    </recommendedName>
</protein>
<organism evidence="1 2">
    <name type="scientific">Lupinus luteus</name>
    <name type="common">European yellow lupine</name>
    <dbReference type="NCBI Taxonomy" id="3873"/>
    <lineage>
        <taxon>Eukaryota</taxon>
        <taxon>Viridiplantae</taxon>
        <taxon>Streptophyta</taxon>
        <taxon>Embryophyta</taxon>
        <taxon>Tracheophyta</taxon>
        <taxon>Spermatophyta</taxon>
        <taxon>Magnoliopsida</taxon>
        <taxon>eudicotyledons</taxon>
        <taxon>Gunneridae</taxon>
        <taxon>Pentapetalae</taxon>
        <taxon>rosids</taxon>
        <taxon>fabids</taxon>
        <taxon>Fabales</taxon>
        <taxon>Fabaceae</taxon>
        <taxon>Papilionoideae</taxon>
        <taxon>50 kb inversion clade</taxon>
        <taxon>genistoids sensu lato</taxon>
        <taxon>core genistoids</taxon>
        <taxon>Genisteae</taxon>
        <taxon>Lupinus</taxon>
    </lineage>
</organism>
<dbReference type="PANTHER" id="PTHR34427">
    <property type="entry name" value="DUF4283 DOMAIN PROTEIN"/>
    <property type="match status" value="1"/>
</dbReference>
<dbReference type="PANTHER" id="PTHR34427:SF5">
    <property type="entry name" value="DUF4283 DOMAIN-CONTAINING PROTEIN"/>
    <property type="match status" value="1"/>
</dbReference>
<gene>
    <name evidence="1" type="ORF">LLUT_LOCUS10844</name>
</gene>
<sequence length="146" mass="16152">MVGKTVETVDPRLVSGLLKAEGFLTVTAHTLGGDLVLISPAAGEVLSEVLKDAKDWIAAIFSSFVPWSEDLVVGCRDVWLRCQGIPPHAWNRTFFQLIAKEFGSLRSVDDASNLKVSFEHCYLFIRTHIQSFISRSVEVLINGEAF</sequence>
<name>A0AAV1WKB8_LUPLU</name>